<gene>
    <name evidence="2" type="ORF">CLV57_2957</name>
</gene>
<keyword evidence="1" id="KW-0472">Membrane</keyword>
<proteinExistence type="predicted"/>
<name>A0A2H9VNB2_9SPHI</name>
<evidence type="ECO:0000313" key="2">
    <source>
        <dbReference type="EMBL" id="PJJ79818.1"/>
    </source>
</evidence>
<dbReference type="InterPro" id="IPR032820">
    <property type="entry name" value="ATPase_put"/>
</dbReference>
<keyword evidence="1" id="KW-1133">Transmembrane helix</keyword>
<dbReference type="RefSeq" id="WP_100342128.1">
    <property type="nucleotide sequence ID" value="NZ_PGFJ01000002.1"/>
</dbReference>
<dbReference type="Proteomes" id="UP000242687">
    <property type="component" value="Unassembled WGS sequence"/>
</dbReference>
<protein>
    <submittedName>
        <fullName evidence="2">Putative F0F1-ATPase subunit (Ca2+/Mg2+ transporter)</fullName>
    </submittedName>
</protein>
<keyword evidence="3" id="KW-1185">Reference proteome</keyword>
<organism evidence="2 3">
    <name type="scientific">Mucilaginibacter auburnensis</name>
    <dbReference type="NCBI Taxonomy" id="1457233"/>
    <lineage>
        <taxon>Bacteria</taxon>
        <taxon>Pseudomonadati</taxon>
        <taxon>Bacteroidota</taxon>
        <taxon>Sphingobacteriia</taxon>
        <taxon>Sphingobacteriales</taxon>
        <taxon>Sphingobacteriaceae</taxon>
        <taxon>Mucilaginibacter</taxon>
    </lineage>
</organism>
<feature type="transmembrane region" description="Helical" evidence="1">
    <location>
        <begin position="48"/>
        <end position="66"/>
    </location>
</feature>
<comment type="caution">
    <text evidence="2">The sequence shown here is derived from an EMBL/GenBank/DDBJ whole genome shotgun (WGS) entry which is preliminary data.</text>
</comment>
<sequence>MPENEQNDKPVNNYIKYSALGFQMIAIIGVFTFVGYKIDESAHHDTKWVTAMLSLIGVFASLYVVIRSVKN</sequence>
<evidence type="ECO:0000313" key="3">
    <source>
        <dbReference type="Proteomes" id="UP000242687"/>
    </source>
</evidence>
<accession>A0A2H9VNB2</accession>
<dbReference type="OrthoDB" id="9798708at2"/>
<dbReference type="Pfam" id="PF09527">
    <property type="entry name" value="ATPase_gene1"/>
    <property type="match status" value="1"/>
</dbReference>
<feature type="transmembrane region" description="Helical" evidence="1">
    <location>
        <begin position="14"/>
        <end position="36"/>
    </location>
</feature>
<reference evidence="2 3" key="1">
    <citation type="submission" date="2017-11" db="EMBL/GenBank/DDBJ databases">
        <title>Genomic Encyclopedia of Archaeal and Bacterial Type Strains, Phase II (KMG-II): From Individual Species to Whole Genera.</title>
        <authorList>
            <person name="Goeker M."/>
        </authorList>
    </citation>
    <scope>NUCLEOTIDE SEQUENCE [LARGE SCALE GENOMIC DNA]</scope>
    <source>
        <strain evidence="2 3">DSM 28175</strain>
    </source>
</reference>
<dbReference type="EMBL" id="PGFJ01000002">
    <property type="protein sequence ID" value="PJJ79818.1"/>
    <property type="molecule type" value="Genomic_DNA"/>
</dbReference>
<keyword evidence="1" id="KW-0812">Transmembrane</keyword>
<dbReference type="AlphaFoldDB" id="A0A2H9VNB2"/>
<evidence type="ECO:0000256" key="1">
    <source>
        <dbReference type="SAM" id="Phobius"/>
    </source>
</evidence>